<protein>
    <submittedName>
        <fullName evidence="2">Cobaltochelatase subunit CobN</fullName>
    </submittedName>
</protein>
<dbReference type="PANTHER" id="PTHR44119:SF4">
    <property type="entry name" value="AEROBIC COBALTOCHELATASE SUBUNIT COBN"/>
    <property type="match status" value="1"/>
</dbReference>
<dbReference type="AlphaFoldDB" id="A0A3P3DCL1"/>
<dbReference type="RefSeq" id="WP_124966124.1">
    <property type="nucleotide sequence ID" value="NZ_RRAZ01000027.1"/>
</dbReference>
<accession>A0A3P3DCL1</accession>
<dbReference type="Pfam" id="PF02514">
    <property type="entry name" value="CobN-Mg_chel"/>
    <property type="match status" value="3"/>
</dbReference>
<dbReference type="InterPro" id="IPR003672">
    <property type="entry name" value="CobN/Mg_chltase"/>
</dbReference>
<proteinExistence type="predicted"/>
<dbReference type="PANTHER" id="PTHR44119">
    <property type="entry name" value="MAGNESIUM-CHELATASE SUBUNIT CHLH, CHLOROPLASTIC"/>
    <property type="match status" value="1"/>
</dbReference>
<reference evidence="2 3" key="1">
    <citation type="submission" date="2018-11" db="EMBL/GenBank/DDBJ databases">
        <title>Gemmobacter sp. nov., YIM 102744-1 draft genome.</title>
        <authorList>
            <person name="Li G."/>
            <person name="Jiang Y."/>
        </authorList>
    </citation>
    <scope>NUCLEOTIDE SEQUENCE [LARGE SCALE GENOMIC DNA]</scope>
    <source>
        <strain evidence="2 3">YIM 102744-1</strain>
    </source>
</reference>
<feature type="domain" description="CobN/magnesium chelatase" evidence="1">
    <location>
        <begin position="167"/>
        <end position="406"/>
    </location>
</feature>
<evidence type="ECO:0000259" key="1">
    <source>
        <dbReference type="Pfam" id="PF02514"/>
    </source>
</evidence>
<dbReference type="OrthoDB" id="9757976at2"/>
<gene>
    <name evidence="2" type="primary">cobN</name>
    <name evidence="2" type="ORF">EG244_15685</name>
</gene>
<evidence type="ECO:0000313" key="3">
    <source>
        <dbReference type="Proteomes" id="UP000282125"/>
    </source>
</evidence>
<sequence>MHVLFRESHGLEETVLPEDLKQEPADLVVLSFSDSDLGAFAAGWRRGLAALPSLRLASLSRLRHPLSVDTYVDQTLMHAKGVLVRLIGGKSYWPYGVEELSRIARARGIALAFLPADGLPDPVLEAASTLPVATLRRLTQLCDAGGEIAAQAALAQLALASGLYAGPVPGLKTLPDFGFWHPNHGPLQSFRPIPGQDLVVIPFYRAWATAADTEAVAALIRGFEAAGLAAIGLFVPSLKDASAAEWLKAVLADLRPAAIVNTTAFSARSNGASPLDAADVPVFQAIHATAPHAAWAGTERGLSAADLAMHIALPEVDGRLNGGVISFKELQQPDPDLQYALQRHCPDPERIAALVSRVTNWISLQRPDTRPVALVLSTYPGKEWRLAHAVGLDALASAAAICEDLGQQISDDQLLQGLQQSRLDWPDGSWARAVALLPDALRGGLDLPVTPPRIRAFWQGNLLISLQPERGDRATREASYHDLSAQPSVEYIAFYLWLRVVAQVRALIHIGAHGTLEWLPGKAVALSDSCWPEALTGGLPVIYPFIVNDPGEAAQARRRLGAVTLGHLPPPLVDAGLPQNLARLEALLDEYATADGLDPARRLRLIPAIRQEAQREGLEADLGLAPNASPAEAITTIDRFVCDLKESQFGDGLHIWGRGTPDPDGQPQGEAASLLAERRSIPDALQGRWIAPGPSGSPWKGRSDVLPTGRNLYGIDPRAVPSRTAWAQGVRLAEEFVRRHLQDYGDYPKAVLLNLWGSATMRTSGEDFAMALHLAGLKPLWDPQTERVTGFEITPYTLMDRPRIDVTLRVSGLFRDTFPELATLFEAGCAALAARDEAADVNPYTAAPPGPRVFAPAPGRYGTGIDEAMDRDTAGQAWLQNSCYDALGRPDPAALEQRVRAAEAFVLSQDLAETDLLLAMDYAAHEGGFAAARHALGLQPLAMLHLDATRPDRPRARALSEEIARVLRARAASPVWLAGMMRHKFRGAAEIAATLEHMAAFARLADAVPAHLFELYRSATLGTPEVAQFLRDENPAALARMEAIFVEFDPHDLRRNSRGPRT</sequence>
<feature type="domain" description="CobN/magnesium chelatase" evidence="1">
    <location>
        <begin position="676"/>
        <end position="1048"/>
    </location>
</feature>
<organism evidence="2 3">
    <name type="scientific">Falsigemmobacter faecalis</name>
    <dbReference type="NCBI Taxonomy" id="2488730"/>
    <lineage>
        <taxon>Bacteria</taxon>
        <taxon>Pseudomonadati</taxon>
        <taxon>Pseudomonadota</taxon>
        <taxon>Alphaproteobacteria</taxon>
        <taxon>Rhodobacterales</taxon>
        <taxon>Paracoccaceae</taxon>
        <taxon>Falsigemmobacter</taxon>
    </lineage>
</organism>
<keyword evidence="3" id="KW-1185">Reference proteome</keyword>
<dbReference type="CDD" id="cd10150">
    <property type="entry name" value="CobN_like"/>
    <property type="match status" value="1"/>
</dbReference>
<comment type="caution">
    <text evidence="2">The sequence shown here is derived from an EMBL/GenBank/DDBJ whole genome shotgun (WGS) entry which is preliminary data.</text>
</comment>
<dbReference type="EMBL" id="RRAZ01000027">
    <property type="protein sequence ID" value="RRH72067.1"/>
    <property type="molecule type" value="Genomic_DNA"/>
</dbReference>
<name>A0A3P3DCL1_9RHOB</name>
<dbReference type="Proteomes" id="UP000282125">
    <property type="component" value="Unassembled WGS sequence"/>
</dbReference>
<evidence type="ECO:0000313" key="2">
    <source>
        <dbReference type="EMBL" id="RRH72067.1"/>
    </source>
</evidence>
<feature type="domain" description="CobN/magnesium chelatase" evidence="1">
    <location>
        <begin position="456"/>
        <end position="659"/>
    </location>
</feature>
<dbReference type="NCBIfam" id="NF008973">
    <property type="entry name" value="PRK12321.1"/>
    <property type="match status" value="1"/>
</dbReference>